<dbReference type="Gene3D" id="1.10.510.10">
    <property type="entry name" value="Transferase(Phosphotransferase) domain 1"/>
    <property type="match status" value="1"/>
</dbReference>
<proteinExistence type="predicted"/>
<reference evidence="1 2" key="1">
    <citation type="journal article" date="2023" name="Hortic Res">
        <title>Pangenome of water caltrop reveals structural variations and asymmetric subgenome divergence after allopolyploidization.</title>
        <authorList>
            <person name="Zhang X."/>
            <person name="Chen Y."/>
            <person name="Wang L."/>
            <person name="Yuan Y."/>
            <person name="Fang M."/>
            <person name="Shi L."/>
            <person name="Lu R."/>
            <person name="Comes H.P."/>
            <person name="Ma Y."/>
            <person name="Chen Y."/>
            <person name="Huang G."/>
            <person name="Zhou Y."/>
            <person name="Zheng Z."/>
            <person name="Qiu Y."/>
        </authorList>
    </citation>
    <scope>NUCLEOTIDE SEQUENCE [LARGE SCALE GENOMIC DNA]</scope>
    <source>
        <strain evidence="1">F231</strain>
    </source>
</reference>
<evidence type="ECO:0000313" key="1">
    <source>
        <dbReference type="EMBL" id="KAK4782970.1"/>
    </source>
</evidence>
<dbReference type="AlphaFoldDB" id="A0AAN7LDB2"/>
<gene>
    <name evidence="1" type="ORF">SAY86_007344</name>
</gene>
<dbReference type="EMBL" id="JAXQNO010000015">
    <property type="protein sequence ID" value="KAK4782970.1"/>
    <property type="molecule type" value="Genomic_DNA"/>
</dbReference>
<sequence>MARVEQKAMITTYLLPIQFPAKMMLLAMKIRAEVKTERKYGYSYRVVVLEVITGKQPIDPTIPGGLHVVDWVQQKRGSLEVLDRALMIRPEFEVQEIRQALGIALQCVNSSLAVKFLAEISMQSGR</sequence>
<accession>A0AAN7LDB2</accession>
<protein>
    <submittedName>
        <fullName evidence="1">Uncharacterized protein</fullName>
    </submittedName>
</protein>
<comment type="caution">
    <text evidence="1">The sequence shown here is derived from an EMBL/GenBank/DDBJ whole genome shotgun (WGS) entry which is preliminary data.</text>
</comment>
<name>A0AAN7LDB2_TRANT</name>
<keyword evidence="2" id="KW-1185">Reference proteome</keyword>
<dbReference type="Proteomes" id="UP001346149">
    <property type="component" value="Unassembled WGS sequence"/>
</dbReference>
<organism evidence="1 2">
    <name type="scientific">Trapa natans</name>
    <name type="common">Water chestnut</name>
    <dbReference type="NCBI Taxonomy" id="22666"/>
    <lineage>
        <taxon>Eukaryota</taxon>
        <taxon>Viridiplantae</taxon>
        <taxon>Streptophyta</taxon>
        <taxon>Embryophyta</taxon>
        <taxon>Tracheophyta</taxon>
        <taxon>Spermatophyta</taxon>
        <taxon>Magnoliopsida</taxon>
        <taxon>eudicotyledons</taxon>
        <taxon>Gunneridae</taxon>
        <taxon>Pentapetalae</taxon>
        <taxon>rosids</taxon>
        <taxon>malvids</taxon>
        <taxon>Myrtales</taxon>
        <taxon>Lythraceae</taxon>
        <taxon>Trapa</taxon>
    </lineage>
</organism>
<evidence type="ECO:0000313" key="2">
    <source>
        <dbReference type="Proteomes" id="UP001346149"/>
    </source>
</evidence>